<evidence type="ECO:0000256" key="9">
    <source>
        <dbReference type="ARBA" id="ARBA00023102"/>
    </source>
</evidence>
<comment type="subcellular location">
    <subcellularLocation>
        <location evidence="2 10">Cytoplasm</location>
    </subcellularLocation>
</comment>
<dbReference type="Gene3D" id="1.10.287.1080">
    <property type="entry name" value="MazG-like"/>
    <property type="match status" value="1"/>
</dbReference>
<evidence type="ECO:0000256" key="4">
    <source>
        <dbReference type="ARBA" id="ARBA00022490"/>
    </source>
</evidence>
<dbReference type="RefSeq" id="WP_343764323.1">
    <property type="nucleotide sequence ID" value="NZ_BAAACG010000019.1"/>
</dbReference>
<reference evidence="11 12" key="1">
    <citation type="journal article" date="2019" name="Int. J. Syst. Evol. Microbiol.">
        <title>The Global Catalogue of Microorganisms (GCM) 10K type strain sequencing project: providing services to taxonomists for standard genome sequencing and annotation.</title>
        <authorList>
            <consortium name="The Broad Institute Genomics Platform"/>
            <consortium name="The Broad Institute Genome Sequencing Center for Infectious Disease"/>
            <person name="Wu L."/>
            <person name="Ma J."/>
        </authorList>
    </citation>
    <scope>NUCLEOTIDE SEQUENCE [LARGE SCALE GENOMIC DNA]</scope>
    <source>
        <strain evidence="11 12">JCM 1407</strain>
    </source>
</reference>
<evidence type="ECO:0000256" key="6">
    <source>
        <dbReference type="ARBA" id="ARBA00022741"/>
    </source>
</evidence>
<dbReference type="NCBIfam" id="TIGR03188">
    <property type="entry name" value="histidine_hisI"/>
    <property type="match status" value="1"/>
</dbReference>
<dbReference type="CDD" id="cd11534">
    <property type="entry name" value="NTP-PPase_HisIE_like"/>
    <property type="match status" value="1"/>
</dbReference>
<dbReference type="Pfam" id="PF01503">
    <property type="entry name" value="PRA-PH"/>
    <property type="match status" value="1"/>
</dbReference>
<keyword evidence="5 10" id="KW-0028">Amino-acid biosynthesis</keyword>
<proteinExistence type="inferred from homology"/>
<keyword evidence="4 10" id="KW-0963">Cytoplasm</keyword>
<evidence type="ECO:0000256" key="5">
    <source>
        <dbReference type="ARBA" id="ARBA00022605"/>
    </source>
</evidence>
<evidence type="ECO:0000313" key="12">
    <source>
        <dbReference type="Proteomes" id="UP001501510"/>
    </source>
</evidence>
<comment type="caution">
    <text evidence="11">The sequence shown here is derived from an EMBL/GenBank/DDBJ whole genome shotgun (WGS) entry which is preliminary data.</text>
</comment>
<evidence type="ECO:0000256" key="1">
    <source>
        <dbReference type="ARBA" id="ARBA00001460"/>
    </source>
</evidence>
<keyword evidence="7 10" id="KW-0378">Hydrolase</keyword>
<keyword evidence="6 10" id="KW-0547">Nucleotide-binding</keyword>
<dbReference type="SUPFAM" id="SSF101386">
    <property type="entry name" value="all-alpha NTP pyrophosphatases"/>
    <property type="match status" value="1"/>
</dbReference>
<evidence type="ECO:0000256" key="7">
    <source>
        <dbReference type="ARBA" id="ARBA00022801"/>
    </source>
</evidence>
<keyword evidence="12" id="KW-1185">Reference proteome</keyword>
<dbReference type="EC" id="3.6.1.31" evidence="10"/>
<dbReference type="PANTHER" id="PTHR42945:SF9">
    <property type="entry name" value="HISTIDINE BIOSYNTHESIS BIFUNCTIONAL PROTEIN HISIE"/>
    <property type="match status" value="1"/>
</dbReference>
<dbReference type="HAMAP" id="MF_01020">
    <property type="entry name" value="HisE"/>
    <property type="match status" value="1"/>
</dbReference>
<evidence type="ECO:0000256" key="2">
    <source>
        <dbReference type="ARBA" id="ARBA00004496"/>
    </source>
</evidence>
<comment type="pathway">
    <text evidence="3 10">Amino-acid biosynthesis; L-histidine biosynthesis; L-histidine from 5-phospho-alpha-D-ribose 1-diphosphate: step 2/9.</text>
</comment>
<accession>A0ABN1JW96</accession>
<dbReference type="Proteomes" id="UP001501510">
    <property type="component" value="Unassembled WGS sequence"/>
</dbReference>
<comment type="similarity">
    <text evidence="10">Belongs to the PRA-PH family.</text>
</comment>
<dbReference type="PANTHER" id="PTHR42945">
    <property type="entry name" value="HISTIDINE BIOSYNTHESIS BIFUNCTIONAL PROTEIN"/>
    <property type="match status" value="1"/>
</dbReference>
<name>A0ABN1JW96_9CLOT</name>
<sequence length="110" mass="13001">MKEGNVIKELYKVIKDRKNNEVSGSYTNYLFKEGLDKILKKLGEENTEVIIAGKNDDSVEIINEVCDYIYHMLVFLAEKDISIEDIEDVLKERRKKISNKKQERREIQNY</sequence>
<protein>
    <recommendedName>
        <fullName evidence="10">Phosphoribosyl-ATP pyrophosphatase</fullName>
        <shortName evidence="10">PRA-PH</shortName>
        <ecNumber evidence="10">3.6.1.31</ecNumber>
    </recommendedName>
</protein>
<dbReference type="InterPro" id="IPR021130">
    <property type="entry name" value="PRib-ATP_PPHydrolase-like"/>
</dbReference>
<keyword evidence="9 10" id="KW-0368">Histidine biosynthesis</keyword>
<dbReference type="EMBL" id="BAAACG010000019">
    <property type="protein sequence ID" value="GAA0747952.1"/>
    <property type="molecule type" value="Genomic_DNA"/>
</dbReference>
<organism evidence="11 12">
    <name type="scientific">Clostridium oceanicum</name>
    <dbReference type="NCBI Taxonomy" id="1543"/>
    <lineage>
        <taxon>Bacteria</taxon>
        <taxon>Bacillati</taxon>
        <taxon>Bacillota</taxon>
        <taxon>Clostridia</taxon>
        <taxon>Eubacteriales</taxon>
        <taxon>Clostridiaceae</taxon>
        <taxon>Clostridium</taxon>
    </lineage>
</organism>
<evidence type="ECO:0000313" key="11">
    <source>
        <dbReference type="EMBL" id="GAA0747952.1"/>
    </source>
</evidence>
<dbReference type="InterPro" id="IPR008179">
    <property type="entry name" value="HisE"/>
</dbReference>
<evidence type="ECO:0000256" key="10">
    <source>
        <dbReference type="HAMAP-Rule" id="MF_01020"/>
    </source>
</evidence>
<evidence type="ECO:0000256" key="3">
    <source>
        <dbReference type="ARBA" id="ARBA00005204"/>
    </source>
</evidence>
<comment type="catalytic activity">
    <reaction evidence="1 10">
        <text>1-(5-phospho-beta-D-ribosyl)-ATP + H2O = 1-(5-phospho-beta-D-ribosyl)-5'-AMP + diphosphate + H(+)</text>
        <dbReference type="Rhea" id="RHEA:22828"/>
        <dbReference type="ChEBI" id="CHEBI:15377"/>
        <dbReference type="ChEBI" id="CHEBI:15378"/>
        <dbReference type="ChEBI" id="CHEBI:33019"/>
        <dbReference type="ChEBI" id="CHEBI:59457"/>
        <dbReference type="ChEBI" id="CHEBI:73183"/>
        <dbReference type="EC" id="3.6.1.31"/>
    </reaction>
</comment>
<keyword evidence="8 10" id="KW-0067">ATP-binding</keyword>
<gene>
    <name evidence="10 11" type="primary">hisE</name>
    <name evidence="11" type="ORF">GCM10008906_37640</name>
</gene>
<evidence type="ECO:0000256" key="8">
    <source>
        <dbReference type="ARBA" id="ARBA00022840"/>
    </source>
</evidence>